<dbReference type="PANTHER" id="PTHR11188">
    <property type="entry name" value="ARRESTIN DOMAIN CONTAINING PROTEIN"/>
    <property type="match status" value="1"/>
</dbReference>
<dbReference type="CDD" id="cd22952">
    <property type="entry name" value="ART10-like"/>
    <property type="match status" value="1"/>
</dbReference>
<dbReference type="EMBL" id="KZ613943">
    <property type="protein sequence ID" value="PMD42302.1"/>
    <property type="molecule type" value="Genomic_DNA"/>
</dbReference>
<dbReference type="GO" id="GO:0005829">
    <property type="term" value="C:cytosol"/>
    <property type="evidence" value="ECO:0007669"/>
    <property type="project" value="TreeGrafter"/>
</dbReference>
<dbReference type="GO" id="GO:0031625">
    <property type="term" value="F:ubiquitin protein ligase binding"/>
    <property type="evidence" value="ECO:0007669"/>
    <property type="project" value="TreeGrafter"/>
</dbReference>
<evidence type="ECO:0000259" key="4">
    <source>
        <dbReference type="Pfam" id="PF00339"/>
    </source>
</evidence>
<evidence type="ECO:0000313" key="6">
    <source>
        <dbReference type="Proteomes" id="UP000235786"/>
    </source>
</evidence>
<dbReference type="InterPro" id="IPR050357">
    <property type="entry name" value="Arrestin_domain-protein"/>
</dbReference>
<protein>
    <recommendedName>
        <fullName evidence="4">Arrestin-like N-terminal domain-containing protein</fullName>
    </recommendedName>
</protein>
<evidence type="ECO:0000256" key="1">
    <source>
        <dbReference type="ARBA" id="ARBA00005298"/>
    </source>
</evidence>
<dbReference type="AlphaFoldDB" id="A0A2J6RUV9"/>
<comment type="similarity">
    <text evidence="1">Belongs to the arrestin family.</text>
</comment>
<dbReference type="Proteomes" id="UP000235786">
    <property type="component" value="Unassembled WGS sequence"/>
</dbReference>
<dbReference type="PANTHER" id="PTHR11188:SF17">
    <property type="entry name" value="FI21816P1"/>
    <property type="match status" value="1"/>
</dbReference>
<dbReference type="Pfam" id="PF00339">
    <property type="entry name" value="Arrestin_N"/>
    <property type="match status" value="1"/>
</dbReference>
<keyword evidence="6" id="KW-1185">Reference proteome</keyword>
<feature type="domain" description="Arrestin-like N-terminal" evidence="4">
    <location>
        <begin position="20"/>
        <end position="105"/>
    </location>
</feature>
<name>A0A2J6RUV9_HYAVF</name>
<dbReference type="GO" id="GO:0030674">
    <property type="term" value="F:protein-macromolecule adaptor activity"/>
    <property type="evidence" value="ECO:0007669"/>
    <property type="project" value="TreeGrafter"/>
</dbReference>
<dbReference type="InterPro" id="IPR014756">
    <property type="entry name" value="Ig_E-set"/>
</dbReference>
<evidence type="ECO:0000313" key="5">
    <source>
        <dbReference type="EMBL" id="PMD42302.1"/>
    </source>
</evidence>
<gene>
    <name evidence="5" type="ORF">L207DRAFT_510523</name>
</gene>
<evidence type="ECO:0000256" key="2">
    <source>
        <dbReference type="ARBA" id="ARBA00038766"/>
    </source>
</evidence>
<dbReference type="SUPFAM" id="SSF81296">
    <property type="entry name" value="E set domains"/>
    <property type="match status" value="1"/>
</dbReference>
<sequence>MVYNLRVVVERTDGDKISPRLFIPGDRVAGKVVLTLTEDENVESVVIDFKGKCQTKIVTGNGQNRRTHTYECVFFAQQRVLFKGPFKMRADTYEYPFAFQFPEKLNHTNGEFRDNNWAPTYSTNGPKPLPPTCSTLGYNGICEIYYHLTARVPRTFADWKDKHDLNFTPSRAILDPAPLPKKSNEYNGSTYHRHYRLTDEGTCRTLTTRESIKEAFRHHAATSTVNFTFNATAPTAIVIGRPYTVDLTITSPDEATGNIMPPFILKTWVLILNTRTDIRVPALLSDRQKLMETNITISSGTLNSLTPLNKQLRIANLFPKDKIYAPPTFECIAVRRSYDLELKVDVECLGETSKFKVKWRNIILYPAKMEGSVEQAIKTIESSTAQRGIEQHGGLPAYDGGSTSVEPQVEEQLPSYGNAVKGDAA</sequence>
<organism evidence="5 6">
    <name type="scientific">Hyaloscypha variabilis (strain UAMH 11265 / GT02V1 / F)</name>
    <name type="common">Meliniomyces variabilis</name>
    <dbReference type="NCBI Taxonomy" id="1149755"/>
    <lineage>
        <taxon>Eukaryota</taxon>
        <taxon>Fungi</taxon>
        <taxon>Dikarya</taxon>
        <taxon>Ascomycota</taxon>
        <taxon>Pezizomycotina</taxon>
        <taxon>Leotiomycetes</taxon>
        <taxon>Helotiales</taxon>
        <taxon>Hyaloscyphaceae</taxon>
        <taxon>Hyaloscypha</taxon>
        <taxon>Hyaloscypha variabilis</taxon>
    </lineage>
</organism>
<dbReference type="InterPro" id="IPR014752">
    <property type="entry name" value="Arrestin-like_C"/>
</dbReference>
<reference evidence="5 6" key="1">
    <citation type="submission" date="2016-04" db="EMBL/GenBank/DDBJ databases">
        <title>A degradative enzymes factory behind the ericoid mycorrhizal symbiosis.</title>
        <authorList>
            <consortium name="DOE Joint Genome Institute"/>
            <person name="Martino E."/>
            <person name="Morin E."/>
            <person name="Grelet G."/>
            <person name="Kuo A."/>
            <person name="Kohler A."/>
            <person name="Daghino S."/>
            <person name="Barry K."/>
            <person name="Choi C."/>
            <person name="Cichocki N."/>
            <person name="Clum A."/>
            <person name="Copeland A."/>
            <person name="Hainaut M."/>
            <person name="Haridas S."/>
            <person name="Labutti K."/>
            <person name="Lindquist E."/>
            <person name="Lipzen A."/>
            <person name="Khouja H.-R."/>
            <person name="Murat C."/>
            <person name="Ohm R."/>
            <person name="Olson A."/>
            <person name="Spatafora J."/>
            <person name="Veneault-Fourrey C."/>
            <person name="Henrissat B."/>
            <person name="Grigoriev I."/>
            <person name="Martin F."/>
            <person name="Perotto S."/>
        </authorList>
    </citation>
    <scope>NUCLEOTIDE SEQUENCE [LARGE SCALE GENOMIC DNA]</scope>
    <source>
        <strain evidence="5 6">F</strain>
    </source>
</reference>
<dbReference type="GO" id="GO:0070086">
    <property type="term" value="P:ubiquitin-dependent endocytosis"/>
    <property type="evidence" value="ECO:0007669"/>
    <property type="project" value="TreeGrafter"/>
</dbReference>
<comment type="subunit">
    <text evidence="2">Interacts with hulA.</text>
</comment>
<feature type="region of interest" description="Disordered" evidence="3">
    <location>
        <begin position="390"/>
        <end position="425"/>
    </location>
</feature>
<dbReference type="STRING" id="1149755.A0A2J6RUV9"/>
<proteinExistence type="inferred from homology"/>
<dbReference type="InterPro" id="IPR011021">
    <property type="entry name" value="Arrestin-like_N"/>
</dbReference>
<dbReference type="OrthoDB" id="2333384at2759"/>
<dbReference type="Gene3D" id="2.60.40.640">
    <property type="match status" value="1"/>
</dbReference>
<accession>A0A2J6RUV9</accession>
<evidence type="ECO:0000256" key="3">
    <source>
        <dbReference type="SAM" id="MobiDB-lite"/>
    </source>
</evidence>
<dbReference type="GO" id="GO:0005886">
    <property type="term" value="C:plasma membrane"/>
    <property type="evidence" value="ECO:0007669"/>
    <property type="project" value="TreeGrafter"/>
</dbReference>